<evidence type="ECO:0000313" key="2">
    <source>
        <dbReference type="Proteomes" id="UP001209885"/>
    </source>
</evidence>
<sequence length="167" mass="19179">MSTKIRKGNTLLTVVGLLFILTTGRLNNGPVKIPLENIDESTRFYGSHIAKDIFSSFSSDEGARYLLDKKYITPKIYQGINNSGQVFDKSYFMFRMMLGKIESFKLFGGEQPHIIRSLRYKLEVENEDQIKIGLNTNDDLAGYYLFVTTKHGEIKHENLLLRLVYVD</sequence>
<accession>A0ABT3RRA6</accession>
<reference evidence="1 2" key="1">
    <citation type="submission" date="2022-11" db="EMBL/GenBank/DDBJ databases">
        <title>The characterization of three novel Bacteroidetes species and genomic analysis of their roles in tidal elemental geochemical cycles.</title>
        <authorList>
            <person name="Ma K."/>
        </authorList>
    </citation>
    <scope>NUCLEOTIDE SEQUENCE [LARGE SCALE GENOMIC DNA]</scope>
    <source>
        <strain evidence="1 2">M17</strain>
    </source>
</reference>
<organism evidence="1 2">
    <name type="scientific">Mangrovivirga halotolerans</name>
    <dbReference type="NCBI Taxonomy" id="2993936"/>
    <lineage>
        <taxon>Bacteria</taxon>
        <taxon>Pseudomonadati</taxon>
        <taxon>Bacteroidota</taxon>
        <taxon>Cytophagia</taxon>
        <taxon>Cytophagales</taxon>
        <taxon>Mangrovivirgaceae</taxon>
        <taxon>Mangrovivirga</taxon>
    </lineage>
</organism>
<gene>
    <name evidence="1" type="ORF">OO013_10560</name>
</gene>
<dbReference type="RefSeq" id="WP_266056772.1">
    <property type="nucleotide sequence ID" value="NZ_JAPFQN010000005.1"/>
</dbReference>
<comment type="caution">
    <text evidence="1">The sequence shown here is derived from an EMBL/GenBank/DDBJ whole genome shotgun (WGS) entry which is preliminary data.</text>
</comment>
<keyword evidence="2" id="KW-1185">Reference proteome</keyword>
<evidence type="ECO:0000313" key="1">
    <source>
        <dbReference type="EMBL" id="MCX2744311.1"/>
    </source>
</evidence>
<dbReference type="EMBL" id="JAPFQN010000005">
    <property type="protein sequence ID" value="MCX2744311.1"/>
    <property type="molecule type" value="Genomic_DNA"/>
</dbReference>
<name>A0ABT3RRA6_9BACT</name>
<proteinExistence type="predicted"/>
<protein>
    <submittedName>
        <fullName evidence="1">Uncharacterized protein</fullName>
    </submittedName>
</protein>
<dbReference type="Proteomes" id="UP001209885">
    <property type="component" value="Unassembled WGS sequence"/>
</dbReference>